<dbReference type="Gene3D" id="1.10.1200.10">
    <property type="entry name" value="ACP-like"/>
    <property type="match status" value="1"/>
</dbReference>
<evidence type="ECO:0000313" key="2">
    <source>
        <dbReference type="EMBL" id="MFD2113528.1"/>
    </source>
</evidence>
<comment type="caution">
    <text evidence="2">The sequence shown here is derived from an EMBL/GenBank/DDBJ whole genome shotgun (WGS) entry which is preliminary data.</text>
</comment>
<keyword evidence="3" id="KW-1185">Reference proteome</keyword>
<dbReference type="InterPro" id="IPR000873">
    <property type="entry name" value="AMP-dep_synth/lig_dom"/>
</dbReference>
<dbReference type="Gene3D" id="3.30.300.30">
    <property type="match status" value="1"/>
</dbReference>
<dbReference type="PANTHER" id="PTHR45527:SF1">
    <property type="entry name" value="FATTY ACID SYNTHASE"/>
    <property type="match status" value="1"/>
</dbReference>
<dbReference type="Pfam" id="PF00550">
    <property type="entry name" value="PP-binding"/>
    <property type="match status" value="1"/>
</dbReference>
<dbReference type="SUPFAM" id="SSF53474">
    <property type="entry name" value="alpha/beta-Hydrolases"/>
    <property type="match status" value="1"/>
</dbReference>
<evidence type="ECO:0000259" key="1">
    <source>
        <dbReference type="PROSITE" id="PS50075"/>
    </source>
</evidence>
<gene>
    <name evidence="2" type="ORF">ACFSJC_16895</name>
</gene>
<dbReference type="Pfam" id="PF00975">
    <property type="entry name" value="Thioesterase"/>
    <property type="match status" value="1"/>
</dbReference>
<dbReference type="Pfam" id="PF00668">
    <property type="entry name" value="Condensation"/>
    <property type="match status" value="1"/>
</dbReference>
<dbReference type="EMBL" id="JBHUHX010000051">
    <property type="protein sequence ID" value="MFD2113528.1"/>
    <property type="molecule type" value="Genomic_DNA"/>
</dbReference>
<dbReference type="Gene3D" id="3.40.50.12780">
    <property type="entry name" value="N-terminal domain of ligase-like"/>
    <property type="match status" value="1"/>
</dbReference>
<protein>
    <submittedName>
        <fullName evidence="2">AMP-binding protein</fullName>
    </submittedName>
</protein>
<dbReference type="InterPro" id="IPR023213">
    <property type="entry name" value="CAT-like_dom_sf"/>
</dbReference>
<dbReference type="Gene3D" id="3.30.559.10">
    <property type="entry name" value="Chloramphenicol acetyltransferase-like domain"/>
    <property type="match status" value="1"/>
</dbReference>
<feature type="domain" description="Carrier" evidence="1">
    <location>
        <begin position="938"/>
        <end position="1013"/>
    </location>
</feature>
<reference evidence="3" key="1">
    <citation type="journal article" date="2019" name="Int. J. Syst. Evol. Microbiol.">
        <title>The Global Catalogue of Microorganisms (GCM) 10K type strain sequencing project: providing services to taxonomists for standard genome sequencing and annotation.</title>
        <authorList>
            <consortium name="The Broad Institute Genomics Platform"/>
            <consortium name="The Broad Institute Genome Sequencing Center for Infectious Disease"/>
            <person name="Wu L."/>
            <person name="Ma J."/>
        </authorList>
    </citation>
    <scope>NUCLEOTIDE SEQUENCE [LARGE SCALE GENOMIC DNA]</scope>
    <source>
        <strain evidence="3">KACC 12597</strain>
    </source>
</reference>
<dbReference type="SUPFAM" id="SSF56801">
    <property type="entry name" value="Acetyl-CoA synthetase-like"/>
    <property type="match status" value="1"/>
</dbReference>
<dbReference type="InterPro" id="IPR009081">
    <property type="entry name" value="PP-bd_ACP"/>
</dbReference>
<sequence length="1250" mass="136562">MAPKDSAISSVHELTGLQEAIFAVYSELSIASPGTPPYNEQFSCRITGALDPELLVQAWSSLSERHPALRTAFARTKDGKVVQVVLTSRRPHVLVTEDDSPGERDDIACRERSQRFDLARDPLLRVVLIEQAPKVWQMVVTFHHLIADAWSAPILIDDLIALYESASGLASTLPALPRTTPGNFADALYANRGPANRAYWEATLKRGEIARLPFLDASRPAGRKECLKSFIPERTATQLSALAQRLEISESSILHALWGLLLGRLTGTPEPIFATVLANRTHDMPDIERVIGMFIVTVPVKVSLSGNPGFAETCQALHAQLTLAPHWSSPPLADMLAAAKLQASELDHTMNGRPSGLAWGDLEQLPFPRSGLLIDDYRAESWDHYDFQIGFTLGRTPFIEARFDSNRIERAQLSDILEAAQALLANCLDNPYAPIASQPLSSNTGPRLSILEGPSRVLDSTLPELIAEVPGERLATWDRHCRLSYSGLRSRAESLAATMAANGVVAGTRVALSTLPSTDLLAQILATWMLGASFVPINPAWSAERRSRILAAARPTIQLGLEDAVETVECDDASPPGMAYRIFTSGSTGAPKGVDVSLRALTNYCVSAIDRLELKETDRALQVTSAAFDLGYTTAFGLLAVGGSVFWADREDLVDPNRILRLMAEHEISVLKLTPSFLTLMLSAPDPSRFRDLAHWRLIILGGESPNLNTLSQLGDLCPWLQLAFHYGPTEATIGCTMTKPFPISRIGETDSADIGAPVLNTRVKILDPFGQPVPRGIAGELTVFGAALAEGYVQGDAGFMEIGGERAYRTGDKAVMGRDGTLRLLGRLDERAKIRGHWVSPSDTRKALIGLPEVEDAAVSIRKHNDEPQLIAFVAVGDRAISPSQLRLRLRETLLDAQIPCQFYFLSRLLMTENGKLDTGSMIAAAKPAPGGTDSEKPATATERLLAEIWCDVLGVEDISRQDDFFVIGGHSLKAIEVSARLARSGHSAVPLHTFFEAPRLMDLALRIDGDMPGNHGGVFPLLDTGTAASVLCFPAMIGSASIYRETLDLMELSGSIDGLEDADRFDQAETLEEMVREMLVCATATGNDYKTLLGWSFGASLAFEAARQLEHSGHRPQLVMIDGLPADPDADRNAVTDDFQSLAMQRYWSTVLRKMTESLDASGLERYQQQLRGRRKKLMRYRFGGPLRNDLLFIAAEPSGTIRPDRRKRIEALSLGDVRIKVVAADHFNLFHPPHVYDWIGEVQGTIS</sequence>
<proteinExistence type="predicted"/>
<dbReference type="InterPro" id="IPR042099">
    <property type="entry name" value="ANL_N_sf"/>
</dbReference>
<dbReference type="InterPro" id="IPR045851">
    <property type="entry name" value="AMP-bd_C_sf"/>
</dbReference>
<dbReference type="Proteomes" id="UP001597337">
    <property type="component" value="Unassembled WGS sequence"/>
</dbReference>
<dbReference type="InterPro" id="IPR001031">
    <property type="entry name" value="Thioesterase"/>
</dbReference>
<dbReference type="Gene3D" id="3.40.50.1820">
    <property type="entry name" value="alpha/beta hydrolase"/>
    <property type="match status" value="1"/>
</dbReference>
<dbReference type="SUPFAM" id="SSF52777">
    <property type="entry name" value="CoA-dependent acyltransferases"/>
    <property type="match status" value="2"/>
</dbReference>
<dbReference type="Pfam" id="PF00501">
    <property type="entry name" value="AMP-binding"/>
    <property type="match status" value="2"/>
</dbReference>
<dbReference type="InterPro" id="IPR029058">
    <property type="entry name" value="AB_hydrolase_fold"/>
</dbReference>
<dbReference type="RefSeq" id="WP_386028370.1">
    <property type="nucleotide sequence ID" value="NZ_JBHUHX010000051.1"/>
</dbReference>
<dbReference type="Gene3D" id="3.30.559.30">
    <property type="entry name" value="Nonribosomal peptide synthetase, condensation domain"/>
    <property type="match status" value="1"/>
</dbReference>
<dbReference type="InterPro" id="IPR001242">
    <property type="entry name" value="Condensation_dom"/>
</dbReference>
<dbReference type="InterPro" id="IPR036736">
    <property type="entry name" value="ACP-like_sf"/>
</dbReference>
<accession>A0ABW4YCZ3</accession>
<organism evidence="2 3">
    <name type="scientific">Thiorhodococcus fuscus</name>
    <dbReference type="NCBI Taxonomy" id="527200"/>
    <lineage>
        <taxon>Bacteria</taxon>
        <taxon>Pseudomonadati</taxon>
        <taxon>Pseudomonadota</taxon>
        <taxon>Gammaproteobacteria</taxon>
        <taxon>Chromatiales</taxon>
        <taxon>Chromatiaceae</taxon>
        <taxon>Thiorhodococcus</taxon>
    </lineage>
</organism>
<dbReference type="SUPFAM" id="SSF47336">
    <property type="entry name" value="ACP-like"/>
    <property type="match status" value="1"/>
</dbReference>
<dbReference type="PANTHER" id="PTHR45527">
    <property type="entry name" value="NONRIBOSOMAL PEPTIDE SYNTHETASE"/>
    <property type="match status" value="1"/>
</dbReference>
<evidence type="ECO:0000313" key="3">
    <source>
        <dbReference type="Proteomes" id="UP001597337"/>
    </source>
</evidence>
<dbReference type="PROSITE" id="PS50075">
    <property type="entry name" value="CARRIER"/>
    <property type="match status" value="1"/>
</dbReference>
<name>A0ABW4YCZ3_9GAMM</name>